<evidence type="ECO:0000256" key="10">
    <source>
        <dbReference type="ARBA" id="ARBA00023136"/>
    </source>
</evidence>
<proteinExistence type="inferred from homology"/>
<evidence type="ECO:0000256" key="11">
    <source>
        <dbReference type="SAM" id="Phobius"/>
    </source>
</evidence>
<dbReference type="EMBL" id="NIZT01000058">
    <property type="protein sequence ID" value="RBQ22618.1"/>
    <property type="molecule type" value="Genomic_DNA"/>
</dbReference>
<gene>
    <name evidence="12" type="primary">cbiB</name>
    <name evidence="12" type="ORF">ALNOE001_17250</name>
</gene>
<evidence type="ECO:0000256" key="1">
    <source>
        <dbReference type="ARBA" id="ARBA00003384"/>
    </source>
</evidence>
<evidence type="ECO:0000256" key="7">
    <source>
        <dbReference type="ARBA" id="ARBA00022573"/>
    </source>
</evidence>
<dbReference type="UniPathway" id="UPA00148"/>
<comment type="function">
    <text evidence="1">Converts cobyric acid to cobinamide by the addition of aminopropanol on the F carboxylic group.</text>
</comment>
<accession>A0A366M8R2</accession>
<feature type="transmembrane region" description="Helical" evidence="11">
    <location>
        <begin position="44"/>
        <end position="62"/>
    </location>
</feature>
<comment type="caution">
    <text evidence="12">The sequence shown here is derived from an EMBL/GenBank/DDBJ whole genome shotgun (WGS) entry which is preliminary data.</text>
</comment>
<name>A0A366M8R2_9EURY</name>
<evidence type="ECO:0000256" key="2">
    <source>
        <dbReference type="ARBA" id="ARBA00004651"/>
    </source>
</evidence>
<dbReference type="GO" id="GO:0048472">
    <property type="term" value="F:threonine-phosphate decarboxylase activity"/>
    <property type="evidence" value="ECO:0007669"/>
    <property type="project" value="InterPro"/>
</dbReference>
<dbReference type="InterPro" id="IPR004485">
    <property type="entry name" value="Cobalamin_biosynth_CobD/CbiB"/>
</dbReference>
<feature type="transmembrane region" description="Helical" evidence="11">
    <location>
        <begin position="169"/>
        <end position="187"/>
    </location>
</feature>
<evidence type="ECO:0000256" key="5">
    <source>
        <dbReference type="ARBA" id="ARBA00016185"/>
    </source>
</evidence>
<reference evidence="12 13" key="1">
    <citation type="submission" date="2018-06" db="EMBL/GenBank/DDBJ databases">
        <title>Genomic insight into two independent archaeal endosymbiosis events.</title>
        <authorList>
            <person name="Lind A.E."/>
            <person name="Lewis W.H."/>
            <person name="Spang A."/>
            <person name="Guy L."/>
            <person name="Embley M.T."/>
            <person name="Ettema T.J.G."/>
        </authorList>
    </citation>
    <scope>NUCLEOTIDE SEQUENCE [LARGE SCALE GENOMIC DNA]</scope>
    <source>
        <strain evidence="12">NOE</strain>
    </source>
</reference>
<dbReference type="Proteomes" id="UP000253099">
    <property type="component" value="Unassembled WGS sequence"/>
</dbReference>
<dbReference type="AlphaFoldDB" id="A0A366M8R2"/>
<dbReference type="PANTHER" id="PTHR34308:SF1">
    <property type="entry name" value="COBALAMIN BIOSYNTHESIS PROTEIN CBIB"/>
    <property type="match status" value="1"/>
</dbReference>
<dbReference type="PANTHER" id="PTHR34308">
    <property type="entry name" value="COBALAMIN BIOSYNTHESIS PROTEIN CBIB"/>
    <property type="match status" value="1"/>
</dbReference>
<sequence>MSENITDSNISPIFYHVLGILAVIILNIFNIIHLSSNINIQSWTTNFILILLISVPVIYRIINTLDAMVGYFPAKLDDILNFIPARISGFHVIFASYILSKSDFNWKNSYQIMSRDSNNSPSHNFGFTMAPIAGSLNISLEKKGVYKIGYNDRFLKRNDIIKAVKLSKLSIYLFILVSFIILFLYFFI</sequence>
<evidence type="ECO:0000256" key="9">
    <source>
        <dbReference type="ARBA" id="ARBA00022989"/>
    </source>
</evidence>
<keyword evidence="10 11" id="KW-0472">Membrane</keyword>
<protein>
    <recommendedName>
        <fullName evidence="5">Probable cobalamin biosynthesis protein CobD</fullName>
    </recommendedName>
</protein>
<keyword evidence="8 11" id="KW-0812">Transmembrane</keyword>
<organism evidence="12 13">
    <name type="scientific">Candidatus Methanobinarius endosymbioticus</name>
    <dbReference type="NCBI Taxonomy" id="2006182"/>
    <lineage>
        <taxon>Archaea</taxon>
        <taxon>Methanobacteriati</taxon>
        <taxon>Methanobacteriota</taxon>
        <taxon>Methanomada group</taxon>
        <taxon>Methanobacteria</taxon>
        <taxon>Methanobacteriales</taxon>
        <taxon>Methanobacteriaceae</taxon>
        <taxon>Candidatus Methanobinarius</taxon>
    </lineage>
</organism>
<dbReference type="Pfam" id="PF03186">
    <property type="entry name" value="CobD_Cbib"/>
    <property type="match status" value="1"/>
</dbReference>
<comment type="similarity">
    <text evidence="4">Belongs to the CobD/CbiB family.</text>
</comment>
<evidence type="ECO:0000256" key="3">
    <source>
        <dbReference type="ARBA" id="ARBA00004953"/>
    </source>
</evidence>
<keyword evidence="9 11" id="KW-1133">Transmembrane helix</keyword>
<feature type="transmembrane region" description="Helical" evidence="11">
    <location>
        <begin position="82"/>
        <end position="99"/>
    </location>
</feature>
<evidence type="ECO:0000256" key="8">
    <source>
        <dbReference type="ARBA" id="ARBA00022692"/>
    </source>
</evidence>
<keyword evidence="13" id="KW-1185">Reference proteome</keyword>
<comment type="pathway">
    <text evidence="3">Cofactor biosynthesis; adenosylcobalamin biosynthesis.</text>
</comment>
<evidence type="ECO:0000313" key="12">
    <source>
        <dbReference type="EMBL" id="RBQ22618.1"/>
    </source>
</evidence>
<evidence type="ECO:0000256" key="6">
    <source>
        <dbReference type="ARBA" id="ARBA00022475"/>
    </source>
</evidence>
<evidence type="ECO:0000313" key="13">
    <source>
        <dbReference type="Proteomes" id="UP000253099"/>
    </source>
</evidence>
<comment type="subcellular location">
    <subcellularLocation>
        <location evidence="2">Cell membrane</location>
        <topology evidence="2">Multi-pass membrane protein</topology>
    </subcellularLocation>
</comment>
<keyword evidence="6" id="KW-1003">Cell membrane</keyword>
<keyword evidence="7" id="KW-0169">Cobalamin biosynthesis</keyword>
<dbReference type="GO" id="GO:0005886">
    <property type="term" value="C:plasma membrane"/>
    <property type="evidence" value="ECO:0007669"/>
    <property type="project" value="UniProtKB-SubCell"/>
</dbReference>
<feature type="transmembrane region" description="Helical" evidence="11">
    <location>
        <begin position="13"/>
        <end position="32"/>
    </location>
</feature>
<dbReference type="GO" id="GO:0009236">
    <property type="term" value="P:cobalamin biosynthetic process"/>
    <property type="evidence" value="ECO:0007669"/>
    <property type="project" value="UniProtKB-UniPathway"/>
</dbReference>
<evidence type="ECO:0000256" key="4">
    <source>
        <dbReference type="ARBA" id="ARBA00006263"/>
    </source>
</evidence>